<keyword evidence="4 7" id="KW-0808">Transferase</keyword>
<dbReference type="PANTHER" id="PTHR23151:SF90">
    <property type="entry name" value="DIHYDROLIPOYLLYSINE-RESIDUE ACETYLTRANSFERASE COMPONENT OF PYRUVATE DEHYDROGENASE COMPLEX, MITOCHONDRIAL-RELATED"/>
    <property type="match status" value="1"/>
</dbReference>
<evidence type="ECO:0000313" key="8">
    <source>
        <dbReference type="Proteomes" id="UP000198736"/>
    </source>
</evidence>
<dbReference type="RefSeq" id="WP_090897174.1">
    <property type="nucleotide sequence ID" value="NZ_CZPZ01000012.1"/>
</dbReference>
<dbReference type="PANTHER" id="PTHR23151">
    <property type="entry name" value="DIHYDROLIPOAMIDE ACETYL/SUCCINYL-TRANSFERASE-RELATED"/>
    <property type="match status" value="1"/>
</dbReference>
<dbReference type="CDD" id="cd06849">
    <property type="entry name" value="lipoyl_domain"/>
    <property type="match status" value="1"/>
</dbReference>
<feature type="domain" description="Peripheral subunit-binding (PSBD)" evidence="6">
    <location>
        <begin position="122"/>
        <end position="159"/>
    </location>
</feature>
<keyword evidence="4 7" id="KW-0012">Acyltransferase</keyword>
<dbReference type="InterPro" id="IPR036625">
    <property type="entry name" value="E3-bd_dom_sf"/>
</dbReference>
<dbReference type="GO" id="GO:0006086">
    <property type="term" value="P:pyruvate decarboxylation to acetyl-CoA"/>
    <property type="evidence" value="ECO:0007669"/>
    <property type="project" value="InterPro"/>
</dbReference>
<dbReference type="PROSITE" id="PS50968">
    <property type="entry name" value="BIOTINYL_LIPOYL"/>
    <property type="match status" value="1"/>
</dbReference>
<dbReference type="GO" id="GO:0016746">
    <property type="term" value="F:acyltransferase activity"/>
    <property type="evidence" value="ECO:0007669"/>
    <property type="project" value="UniProtKB-KW"/>
</dbReference>
<dbReference type="Pfam" id="PF02817">
    <property type="entry name" value="E3_binding"/>
    <property type="match status" value="1"/>
</dbReference>
<evidence type="ECO:0000256" key="3">
    <source>
        <dbReference type="ARBA" id="ARBA00022823"/>
    </source>
</evidence>
<sequence>MASRVVMPKLTDTMEEGVLLQWKKREGDSVQAGEALAEIETDKAVMDLEAFASGILRKILVQDGETVASGTLLGVIGEADEDITEALSDKVMPVASTGAKPAVASTISPGASPMGTGENRIIASPRAKALAAERGIDLSAVTGTGPGGRIVEEDVAGAQGTATTTMPAGTDQPLTQMRKAIARATAQSKAPVPHFYLTREIDMDAAEQFRRQFKKDRQSHPSMTDLLIKAVALALRKHPELNVSYTGEAIRRYERIDIGVAVGMEDGLVTPVIRDCGAKTLETISSESRALIERAKQKRLQPQEYSGATFSISNLGMFGVDNFLAVLIPPQAATLAVGAVRDVPVVVSGAVKAGRRMHVTLSCDHRAIDGVMGAKFLIELKRIVEHPQELAAQAMKS</sequence>
<dbReference type="SUPFAM" id="SSF52777">
    <property type="entry name" value="CoA-dependent acyltransferases"/>
    <property type="match status" value="1"/>
</dbReference>
<keyword evidence="3 4" id="KW-0450">Lipoyl</keyword>
<dbReference type="STRING" id="1742973.COMA2_20422"/>
<accession>A0A0S4LGQ3</accession>
<dbReference type="InterPro" id="IPR004167">
    <property type="entry name" value="PSBD"/>
</dbReference>
<name>A0A0S4LGQ3_9BACT</name>
<dbReference type="InterPro" id="IPR011053">
    <property type="entry name" value="Single_hybrid_motif"/>
</dbReference>
<evidence type="ECO:0000259" key="5">
    <source>
        <dbReference type="PROSITE" id="PS50968"/>
    </source>
</evidence>
<feature type="domain" description="Lipoyl-binding" evidence="5">
    <location>
        <begin position="2"/>
        <end position="77"/>
    </location>
</feature>
<protein>
    <recommendedName>
        <fullName evidence="4">Dihydrolipoamide acetyltransferase component of pyruvate dehydrogenase complex</fullName>
        <ecNumber evidence="4">2.3.1.-</ecNumber>
    </recommendedName>
</protein>
<dbReference type="Gene3D" id="4.10.320.10">
    <property type="entry name" value="E3-binding domain"/>
    <property type="match status" value="1"/>
</dbReference>
<evidence type="ECO:0000259" key="6">
    <source>
        <dbReference type="PROSITE" id="PS51826"/>
    </source>
</evidence>
<dbReference type="PROSITE" id="PS51826">
    <property type="entry name" value="PSBD"/>
    <property type="match status" value="1"/>
</dbReference>
<dbReference type="InterPro" id="IPR003016">
    <property type="entry name" value="2-oxoA_DH_lipoyl-BS"/>
</dbReference>
<dbReference type="InterPro" id="IPR045257">
    <property type="entry name" value="E2/Pdx1"/>
</dbReference>
<dbReference type="InterPro" id="IPR000089">
    <property type="entry name" value="Biotin_lipoyl"/>
</dbReference>
<gene>
    <name evidence="7" type="primary">pdhC</name>
    <name evidence="7" type="ORF">COMA2_20422</name>
</gene>
<keyword evidence="7" id="KW-0670">Pyruvate</keyword>
<dbReference type="SUPFAM" id="SSF51230">
    <property type="entry name" value="Single hybrid motif"/>
    <property type="match status" value="1"/>
</dbReference>
<dbReference type="InterPro" id="IPR023213">
    <property type="entry name" value="CAT-like_dom_sf"/>
</dbReference>
<dbReference type="GO" id="GO:0045254">
    <property type="term" value="C:pyruvate dehydrogenase complex"/>
    <property type="evidence" value="ECO:0007669"/>
    <property type="project" value="InterPro"/>
</dbReference>
<dbReference type="AlphaFoldDB" id="A0A0S4LGQ3"/>
<dbReference type="InterPro" id="IPR001078">
    <property type="entry name" value="2-oxoacid_DH_actylTfrase"/>
</dbReference>
<dbReference type="Pfam" id="PF00198">
    <property type="entry name" value="2-oxoacid_dh"/>
    <property type="match status" value="1"/>
</dbReference>
<comment type="cofactor">
    <cofactor evidence="1 4">
        <name>(R)-lipoate</name>
        <dbReference type="ChEBI" id="CHEBI:83088"/>
    </cofactor>
</comment>
<dbReference type="Proteomes" id="UP000198736">
    <property type="component" value="Unassembled WGS sequence"/>
</dbReference>
<reference evidence="8" key="1">
    <citation type="submission" date="2015-10" db="EMBL/GenBank/DDBJ databases">
        <authorList>
            <person name="Luecker S."/>
            <person name="Luecker S."/>
        </authorList>
    </citation>
    <scope>NUCLEOTIDE SEQUENCE [LARGE SCALE GENOMIC DNA]</scope>
</reference>
<dbReference type="Gene3D" id="2.40.50.100">
    <property type="match status" value="1"/>
</dbReference>
<proteinExistence type="inferred from homology"/>
<evidence type="ECO:0000313" key="7">
    <source>
        <dbReference type="EMBL" id="CUS35744.1"/>
    </source>
</evidence>
<dbReference type="Gene3D" id="3.30.559.10">
    <property type="entry name" value="Chloramphenicol acetyltransferase-like domain"/>
    <property type="match status" value="1"/>
</dbReference>
<dbReference type="Pfam" id="PF00364">
    <property type="entry name" value="Biotin_lipoyl"/>
    <property type="match status" value="1"/>
</dbReference>
<dbReference type="EMBL" id="CZPZ01000012">
    <property type="protein sequence ID" value="CUS35744.1"/>
    <property type="molecule type" value="Genomic_DNA"/>
</dbReference>
<dbReference type="OrthoDB" id="9805770at2"/>
<evidence type="ECO:0000256" key="4">
    <source>
        <dbReference type="RuleBase" id="RU003423"/>
    </source>
</evidence>
<dbReference type="EC" id="2.3.1.-" evidence="4"/>
<dbReference type="PROSITE" id="PS00189">
    <property type="entry name" value="LIPOYL"/>
    <property type="match status" value="1"/>
</dbReference>
<keyword evidence="8" id="KW-1185">Reference proteome</keyword>
<dbReference type="SUPFAM" id="SSF47005">
    <property type="entry name" value="Peripheral subunit-binding domain of 2-oxo acid dehydrogenase complex"/>
    <property type="match status" value="1"/>
</dbReference>
<organism evidence="7 8">
    <name type="scientific">Candidatus Nitrospira nitrificans</name>
    <dbReference type="NCBI Taxonomy" id="1742973"/>
    <lineage>
        <taxon>Bacteria</taxon>
        <taxon>Pseudomonadati</taxon>
        <taxon>Nitrospirota</taxon>
        <taxon>Nitrospiria</taxon>
        <taxon>Nitrospirales</taxon>
        <taxon>Nitrospiraceae</taxon>
        <taxon>Nitrospira</taxon>
    </lineage>
</organism>
<evidence type="ECO:0000256" key="1">
    <source>
        <dbReference type="ARBA" id="ARBA00001938"/>
    </source>
</evidence>
<comment type="similarity">
    <text evidence="2 4">Belongs to the 2-oxoacid dehydrogenase family.</text>
</comment>
<evidence type="ECO:0000256" key="2">
    <source>
        <dbReference type="ARBA" id="ARBA00007317"/>
    </source>
</evidence>